<dbReference type="Gene3D" id="3.20.20.80">
    <property type="entry name" value="Glycosidases"/>
    <property type="match status" value="1"/>
</dbReference>
<dbReference type="Proteomes" id="UP000640333">
    <property type="component" value="Unassembled WGS sequence"/>
</dbReference>
<organism evidence="1 2">
    <name type="scientific">Pontibacterium sinense</name>
    <dbReference type="NCBI Taxonomy" id="2781979"/>
    <lineage>
        <taxon>Bacteria</taxon>
        <taxon>Pseudomonadati</taxon>
        <taxon>Pseudomonadota</taxon>
        <taxon>Gammaproteobacteria</taxon>
        <taxon>Oceanospirillales</taxon>
        <taxon>Oceanospirillaceae</taxon>
        <taxon>Pontibacterium</taxon>
    </lineage>
</organism>
<name>A0A8J7K8I9_9GAMM</name>
<dbReference type="SUPFAM" id="SSF51445">
    <property type="entry name" value="(Trans)glycosidases"/>
    <property type="match status" value="1"/>
</dbReference>
<sequence length="341" mass="39625">MNKNLLNRLHRWLVVCSTIMMVSMPVEARFYLGVGGYEVCTAENQLTAYRDNCPQAHVPVTDLLPVLAPNTNAVSIWINRDWQEDWYSAEDIQHKYIDRGYTPVFIFYWFADDISPEFVETNREAYLKDLQRFTTFIQQIDGEKLVILNPEFNQNGIGAYAPFNDLLIESMQMVRQAPDTKVSFCVGDFGDYSYVRDLQNWKTFHPSIVRAAQEADFISFQEMRAVTRNSVQGLDQTPYRALEFARYLHETYNKPTFFAYLALSSYGSEGEDVQEAVYKQFSALLPIFKQQADLIGFNSFHLLDVPYHQGYFKEAEKHFGLMDQRGREKGAMEAFRRLNTN</sequence>
<dbReference type="EMBL" id="JADEYS010000001">
    <property type="protein sequence ID" value="MBE9395671.1"/>
    <property type="molecule type" value="Genomic_DNA"/>
</dbReference>
<evidence type="ECO:0000313" key="2">
    <source>
        <dbReference type="Proteomes" id="UP000640333"/>
    </source>
</evidence>
<protein>
    <submittedName>
        <fullName evidence="1">Uncharacterized protein</fullName>
    </submittedName>
</protein>
<accession>A0A8J7K8I9</accession>
<dbReference type="AlphaFoldDB" id="A0A8J7K8I9"/>
<gene>
    <name evidence="1" type="ORF">IOQ59_00170</name>
</gene>
<reference evidence="1" key="1">
    <citation type="submission" date="2020-10" db="EMBL/GenBank/DDBJ databases">
        <title>Bacterium isolated from coastal waters sediment.</title>
        <authorList>
            <person name="Chen R.-J."/>
            <person name="Lu D.-C."/>
            <person name="Zhu K.-L."/>
            <person name="Du Z.-J."/>
        </authorList>
    </citation>
    <scope>NUCLEOTIDE SEQUENCE</scope>
    <source>
        <strain evidence="1">N1Y112</strain>
    </source>
</reference>
<dbReference type="InterPro" id="IPR017853">
    <property type="entry name" value="GH"/>
</dbReference>
<keyword evidence="2" id="KW-1185">Reference proteome</keyword>
<evidence type="ECO:0000313" key="1">
    <source>
        <dbReference type="EMBL" id="MBE9395671.1"/>
    </source>
</evidence>
<comment type="caution">
    <text evidence="1">The sequence shown here is derived from an EMBL/GenBank/DDBJ whole genome shotgun (WGS) entry which is preliminary data.</text>
</comment>
<proteinExistence type="predicted"/>